<feature type="domain" description="Carboxylesterase type B" evidence="4">
    <location>
        <begin position="21"/>
        <end position="514"/>
    </location>
</feature>
<reference evidence="5 6" key="1">
    <citation type="submission" date="2009-05" db="EMBL/GenBank/DDBJ databases">
        <title>The draft genome of Acidovorax delafieldii 2AN.</title>
        <authorList>
            <consortium name="US DOE Joint Genome Institute (JGI-PGF)"/>
            <person name="Lucas S."/>
            <person name="Copeland A."/>
            <person name="Lapidus A."/>
            <person name="Glavina del Rio T."/>
            <person name="Tice H."/>
            <person name="Bruce D."/>
            <person name="Goodwin L."/>
            <person name="Pitluck S."/>
            <person name="Larimer F."/>
            <person name="Land M.L."/>
            <person name="Hauser L."/>
            <person name="Shelobolina E.S."/>
            <person name="Picardal F."/>
            <person name="Roden E."/>
            <person name="Emerson D."/>
        </authorList>
    </citation>
    <scope>NUCLEOTIDE SEQUENCE [LARGE SCALE GENOMIC DNA]</scope>
    <source>
        <strain evidence="5 6">2AN</strain>
    </source>
</reference>
<dbReference type="InterPro" id="IPR002018">
    <property type="entry name" value="CarbesteraseB"/>
</dbReference>
<proteinExistence type="inferred from homology"/>
<dbReference type="PROSITE" id="PS00122">
    <property type="entry name" value="CARBOXYLESTERASE_B_1"/>
    <property type="match status" value="1"/>
</dbReference>
<evidence type="ECO:0000313" key="5">
    <source>
        <dbReference type="EMBL" id="EER61780.1"/>
    </source>
</evidence>
<comment type="caution">
    <text evidence="5">The sequence shown here is derived from an EMBL/GenBank/DDBJ whole genome shotgun (WGS) entry which is preliminary data.</text>
</comment>
<dbReference type="InterPro" id="IPR050309">
    <property type="entry name" value="Type-B_Carboxylest/Lipase"/>
</dbReference>
<evidence type="ECO:0000256" key="3">
    <source>
        <dbReference type="RuleBase" id="RU361235"/>
    </source>
</evidence>
<comment type="similarity">
    <text evidence="1 3">Belongs to the type-B carboxylesterase/lipase family.</text>
</comment>
<keyword evidence="6" id="KW-1185">Reference proteome</keyword>
<dbReference type="PATRIC" id="fig|573060.9.peg.4555"/>
<gene>
    <name evidence="5" type="ORF">AcdelDRAFT_0616</name>
</gene>
<evidence type="ECO:0000256" key="2">
    <source>
        <dbReference type="ARBA" id="ARBA00022801"/>
    </source>
</evidence>
<evidence type="ECO:0000313" key="6">
    <source>
        <dbReference type="Proteomes" id="UP000003856"/>
    </source>
</evidence>
<dbReference type="Gene3D" id="3.40.50.1820">
    <property type="entry name" value="alpha/beta hydrolase"/>
    <property type="match status" value="1"/>
</dbReference>
<protein>
    <recommendedName>
        <fullName evidence="3">Carboxylic ester hydrolase</fullName>
        <ecNumber evidence="3">3.1.1.-</ecNumber>
    </recommendedName>
</protein>
<dbReference type="Proteomes" id="UP000003856">
    <property type="component" value="Unassembled WGS sequence"/>
</dbReference>
<dbReference type="ESTHER" id="acide-c5t136">
    <property type="family name" value="Carb_B_Bacteria"/>
</dbReference>
<dbReference type="InterPro" id="IPR019826">
    <property type="entry name" value="Carboxylesterase_B_AS"/>
</dbReference>
<accession>C5T136</accession>
<dbReference type="PANTHER" id="PTHR11559">
    <property type="entry name" value="CARBOXYLESTERASE"/>
    <property type="match status" value="1"/>
</dbReference>
<dbReference type="SUPFAM" id="SSF53474">
    <property type="entry name" value="alpha/beta-Hydrolases"/>
    <property type="match status" value="1"/>
</dbReference>
<dbReference type="Pfam" id="PF00135">
    <property type="entry name" value="COesterase"/>
    <property type="match status" value="1"/>
</dbReference>
<name>C5T136_ACIDE</name>
<dbReference type="AlphaFoldDB" id="C5T136"/>
<dbReference type="EMBL" id="ACQT01000009">
    <property type="protein sequence ID" value="EER61780.1"/>
    <property type="molecule type" value="Genomic_DNA"/>
</dbReference>
<keyword evidence="2 3" id="KW-0378">Hydrolase</keyword>
<evidence type="ECO:0000259" key="4">
    <source>
        <dbReference type="Pfam" id="PF00135"/>
    </source>
</evidence>
<dbReference type="EC" id="3.1.1.-" evidence="3"/>
<dbReference type="InterPro" id="IPR029058">
    <property type="entry name" value="AB_hydrolase_fold"/>
</dbReference>
<dbReference type="GO" id="GO:0016787">
    <property type="term" value="F:hydrolase activity"/>
    <property type="evidence" value="ECO:0007669"/>
    <property type="project" value="UniProtKB-KW"/>
</dbReference>
<evidence type="ECO:0000256" key="1">
    <source>
        <dbReference type="ARBA" id="ARBA00005964"/>
    </source>
</evidence>
<organism evidence="5 6">
    <name type="scientific">Acidovorax delafieldii 2AN</name>
    <dbReference type="NCBI Taxonomy" id="573060"/>
    <lineage>
        <taxon>Bacteria</taxon>
        <taxon>Pseudomonadati</taxon>
        <taxon>Pseudomonadota</taxon>
        <taxon>Betaproteobacteria</taxon>
        <taxon>Burkholderiales</taxon>
        <taxon>Comamonadaceae</taxon>
        <taxon>Acidovorax</taxon>
    </lineage>
</organism>
<sequence>MVAGCLALGVSHAQATAPLTATVQTDSGPVRGTERDDILAWRGIPYATAPVGELRWRPPQPPKAWTTPRDASVYGNFCPQNAELGVFGQAGGSEDCLNLNVFVSRQAAQGGQKLPVFVWIHGGSLWVGAARDYDPSWLAIQGKAVVVTLNYRLGLLGFFAHPALRAEDGATSNYGFMDQQLALDWVQRNIAAFGGDPDNVTISGESSGGGSVLAHMVSPGSAGKFQHAVAMSGAAVALRFPAFGAPKPLEWAERQGRAFAQTTGCDQQGDVAIAACLRQLPAETVLASQGPYLLNQLVLDGKVMPMHPGDAFRSGQFNHATFINGTTRDEGGFFVGLAEDLSGQPMDDSTYAATMRLYFGSRVNAVMQEYPADRFATRSDAAAAAITDMLFACPARAINRWTSVHVPTFAFEFSDRTAPSYLKPVSFAMGAAHTLELAYLFPSFHGGAGRPVQLNSQQLRLAEKMVNVWTTAAKAGEREALWRYEPTRDNFLNLSLPQTHVTNGFGKDHHCDFWDQSSFY</sequence>